<comment type="subcellular location">
    <subcellularLocation>
        <location evidence="1">Cell membrane</location>
        <topology evidence="1">Multi-pass membrane protein</topology>
    </subcellularLocation>
</comment>
<dbReference type="InterPro" id="IPR023298">
    <property type="entry name" value="ATPase_P-typ_TM_dom_sf"/>
</dbReference>
<evidence type="ECO:0000256" key="1">
    <source>
        <dbReference type="ARBA" id="ARBA00004651"/>
    </source>
</evidence>
<feature type="compositionally biased region" description="Polar residues" evidence="24">
    <location>
        <begin position="59"/>
        <end position="77"/>
    </location>
</feature>
<dbReference type="Gene3D" id="3.40.50.1000">
    <property type="entry name" value="HAD superfamily/HAD-like"/>
    <property type="match status" value="1"/>
</dbReference>
<dbReference type="GO" id="GO:0060003">
    <property type="term" value="P:copper ion export"/>
    <property type="evidence" value="ECO:0007669"/>
    <property type="project" value="UniProtKB-ARBA"/>
</dbReference>
<evidence type="ECO:0000313" key="26">
    <source>
        <dbReference type="EMBL" id="MCB5160949.1"/>
    </source>
</evidence>
<dbReference type="FunFam" id="3.30.70.100:FF:000001">
    <property type="entry name" value="ATPase copper transporting beta"/>
    <property type="match status" value="1"/>
</dbReference>
<dbReference type="AlphaFoldDB" id="A0A9X1LBK1"/>
<feature type="region of interest" description="Disordered" evidence="24">
    <location>
        <begin position="51"/>
        <end position="78"/>
    </location>
</feature>
<keyword evidence="18" id="KW-0406">Ion transport</keyword>
<dbReference type="InterPro" id="IPR027256">
    <property type="entry name" value="P-typ_ATPase_IB"/>
</dbReference>
<keyword evidence="11 23" id="KW-0547">Nucleotide-binding</keyword>
<keyword evidence="16 23" id="KW-1133">Transmembrane helix</keyword>
<evidence type="ECO:0000256" key="20">
    <source>
        <dbReference type="ARBA" id="ARBA00029719"/>
    </source>
</evidence>
<dbReference type="NCBIfam" id="TIGR01511">
    <property type="entry name" value="ATPase-IB1_Cu"/>
    <property type="match status" value="1"/>
</dbReference>
<evidence type="ECO:0000256" key="8">
    <source>
        <dbReference type="ARBA" id="ARBA00022692"/>
    </source>
</evidence>
<evidence type="ECO:0000256" key="9">
    <source>
        <dbReference type="ARBA" id="ARBA00022723"/>
    </source>
</evidence>
<dbReference type="PANTHER" id="PTHR43520">
    <property type="entry name" value="ATP7, ISOFORM B"/>
    <property type="match status" value="1"/>
</dbReference>
<keyword evidence="27" id="KW-1185">Reference proteome</keyword>
<evidence type="ECO:0000256" key="22">
    <source>
        <dbReference type="ARBA" id="ARBA00049289"/>
    </source>
</evidence>
<keyword evidence="15" id="KW-1278">Translocase</keyword>
<dbReference type="NCBIfam" id="TIGR01512">
    <property type="entry name" value="ATPase-IB2_Cd"/>
    <property type="match status" value="1"/>
</dbReference>
<evidence type="ECO:0000256" key="4">
    <source>
        <dbReference type="ARBA" id="ARBA00015102"/>
    </source>
</evidence>
<protein>
    <recommendedName>
        <fullName evidence="4">Copper-exporting P-type ATPase</fullName>
        <ecNumber evidence="3">7.2.2.8</ecNumber>
    </recommendedName>
    <alternativeName>
        <fullName evidence="20">Copper-exporting P-type ATPase A</fullName>
    </alternativeName>
    <alternativeName>
        <fullName evidence="21">Cu(+)-exporting ATPase</fullName>
    </alternativeName>
</protein>
<evidence type="ECO:0000256" key="17">
    <source>
        <dbReference type="ARBA" id="ARBA00023008"/>
    </source>
</evidence>
<dbReference type="PROSITE" id="PS00154">
    <property type="entry name" value="ATPASE_E1_E2"/>
    <property type="match status" value="1"/>
</dbReference>
<dbReference type="Pfam" id="PF00702">
    <property type="entry name" value="Hydrolase"/>
    <property type="match status" value="1"/>
</dbReference>
<feature type="transmembrane region" description="Helical" evidence="23">
    <location>
        <begin position="172"/>
        <end position="193"/>
    </location>
</feature>
<keyword evidence="5" id="KW-0813">Transport</keyword>
<dbReference type="InterPro" id="IPR017969">
    <property type="entry name" value="Heavy-metal-associated_CS"/>
</dbReference>
<comment type="similarity">
    <text evidence="2 23">Belongs to the cation transport ATPase (P-type) (TC 3.A.3) family. Type IB subfamily.</text>
</comment>
<evidence type="ECO:0000256" key="24">
    <source>
        <dbReference type="SAM" id="MobiDB-lite"/>
    </source>
</evidence>
<dbReference type="InterPro" id="IPR036412">
    <property type="entry name" value="HAD-like_sf"/>
</dbReference>
<keyword evidence="10" id="KW-0677">Repeat</keyword>
<dbReference type="GO" id="GO:0005507">
    <property type="term" value="F:copper ion binding"/>
    <property type="evidence" value="ECO:0007669"/>
    <property type="project" value="TreeGrafter"/>
</dbReference>
<dbReference type="SUPFAM" id="SSF56784">
    <property type="entry name" value="HAD-like"/>
    <property type="match status" value="1"/>
</dbReference>
<dbReference type="Gene3D" id="3.40.1110.10">
    <property type="entry name" value="Calcium-transporting ATPase, cytoplasmic domain N"/>
    <property type="match status" value="1"/>
</dbReference>
<dbReference type="InterPro" id="IPR006121">
    <property type="entry name" value="HMA_dom"/>
</dbReference>
<evidence type="ECO:0000256" key="12">
    <source>
        <dbReference type="ARBA" id="ARBA00022796"/>
    </source>
</evidence>
<dbReference type="GO" id="GO:0016887">
    <property type="term" value="F:ATP hydrolysis activity"/>
    <property type="evidence" value="ECO:0007669"/>
    <property type="project" value="InterPro"/>
</dbReference>
<keyword evidence="7" id="KW-0597">Phosphoprotein</keyword>
<feature type="transmembrane region" description="Helical" evidence="23">
    <location>
        <begin position="447"/>
        <end position="470"/>
    </location>
</feature>
<keyword evidence="6 23" id="KW-1003">Cell membrane</keyword>
<feature type="transmembrane region" description="Helical" evidence="23">
    <location>
        <begin position="764"/>
        <end position="783"/>
    </location>
</feature>
<gene>
    <name evidence="26" type="primary">cadA</name>
    <name evidence="26" type="ORF">LG368_03430</name>
</gene>
<dbReference type="SUPFAM" id="SSF81653">
    <property type="entry name" value="Calcium ATPase, transduction domain A"/>
    <property type="match status" value="1"/>
</dbReference>
<dbReference type="PANTHER" id="PTHR43520:SF6">
    <property type="entry name" value="COPPER-EXPORTING P-TYPE ATPASE"/>
    <property type="match status" value="1"/>
</dbReference>
<organism evidence="26 27">
    <name type="scientific">Marinomonas algarum</name>
    <dbReference type="NCBI Taxonomy" id="2883105"/>
    <lineage>
        <taxon>Bacteria</taxon>
        <taxon>Pseudomonadati</taxon>
        <taxon>Pseudomonadota</taxon>
        <taxon>Gammaproteobacteria</taxon>
        <taxon>Oceanospirillales</taxon>
        <taxon>Oceanospirillaceae</taxon>
        <taxon>Marinomonas</taxon>
    </lineage>
</organism>
<evidence type="ECO:0000313" key="27">
    <source>
        <dbReference type="Proteomes" id="UP001139095"/>
    </source>
</evidence>
<feature type="transmembrane region" description="Helical" evidence="23">
    <location>
        <begin position="238"/>
        <end position="260"/>
    </location>
</feature>
<dbReference type="Gene3D" id="3.30.70.100">
    <property type="match status" value="2"/>
</dbReference>
<dbReference type="GO" id="GO:0043682">
    <property type="term" value="F:P-type divalent copper transporter activity"/>
    <property type="evidence" value="ECO:0007669"/>
    <property type="project" value="TreeGrafter"/>
</dbReference>
<dbReference type="Gene3D" id="2.70.150.10">
    <property type="entry name" value="Calcium-transporting ATPase, cytoplasmic transduction domain A"/>
    <property type="match status" value="1"/>
</dbReference>
<dbReference type="SUPFAM" id="SSF81665">
    <property type="entry name" value="Calcium ATPase, transmembrane domain M"/>
    <property type="match status" value="1"/>
</dbReference>
<dbReference type="PRINTS" id="PR00943">
    <property type="entry name" value="CUATPASE"/>
</dbReference>
<dbReference type="CDD" id="cd02094">
    <property type="entry name" value="P-type_ATPase_Cu-like"/>
    <property type="match status" value="1"/>
</dbReference>
<proteinExistence type="inferred from homology"/>
<evidence type="ECO:0000256" key="2">
    <source>
        <dbReference type="ARBA" id="ARBA00006024"/>
    </source>
</evidence>
<evidence type="ECO:0000256" key="19">
    <source>
        <dbReference type="ARBA" id="ARBA00023136"/>
    </source>
</evidence>
<dbReference type="PROSITE" id="PS50846">
    <property type="entry name" value="HMA_2"/>
    <property type="match status" value="1"/>
</dbReference>
<evidence type="ECO:0000256" key="15">
    <source>
        <dbReference type="ARBA" id="ARBA00022967"/>
    </source>
</evidence>
<feature type="transmembrane region" description="Helical" evidence="23">
    <location>
        <begin position="266"/>
        <end position="285"/>
    </location>
</feature>
<dbReference type="SFLD" id="SFLDS00003">
    <property type="entry name" value="Haloacid_Dehalogenase"/>
    <property type="match status" value="1"/>
</dbReference>
<dbReference type="InterPro" id="IPR008250">
    <property type="entry name" value="ATPase_P-typ_transduc_dom_A_sf"/>
</dbReference>
<feature type="domain" description="HMA" evidence="25">
    <location>
        <begin position="81"/>
        <end position="144"/>
    </location>
</feature>
<evidence type="ECO:0000259" key="25">
    <source>
        <dbReference type="PROSITE" id="PS50846"/>
    </source>
</evidence>
<evidence type="ECO:0000256" key="16">
    <source>
        <dbReference type="ARBA" id="ARBA00022989"/>
    </source>
</evidence>
<sequence>MKCVKKVTEALQEQDPTIDITVNDKKDFAQFSTTLTQQEVIKRIVEAGYQAFPEEKPKNNTPQSDPGKAQSHQNTPLPSAKKVQLALSGITCASCVNSVERAVLALPEVASITVNFANRTATVVSTQSVERLIKAIQAAGYDAKEIVDESTAETDRLHTEAKEYRQKMRQSFLGLGLGAPLMLYGLLGGAMTVETLPTQLAWLLVGIVTFVIMWTAGKHFFSGALNAFVNRNANMDTLIALGTGTAWLYSMVVVLAPNALPESARHLYFEASVMIIGLINLGQALELKARGETSQSIRRLLDLKVKTAVVIRSGQEHTISTDDIQVGDHIRVRAGEKIPVDGLILEGQSTLDESMLTGEPLPIEKVSGDTLSAGTINGQGSLIIKAQKVGNETALAHIIAMVSSAQNSKPPISHLADKVSSIFVPCVMILSVLTALLWYNLGPEPTLVYMLVTATSVLIIACPCALGLATPISTMIGIGKAAQFGGLIRHGDALQNASNLDVIVLDKTGTITQGKPTVTHFHALGDQETALSLTASLEKGSSHPLATALASYAERHRSQDKQIASVTDFESLTGMGVKATCDGAHWLLGNEKLMRDNKVDMQPVSALAKQWEKDANTVSYLARNNTIEAVFGISDPIRDDAKQAIKRFHQQGLRVVMLTGDNLTTATAVAQEAQVDEFYAELMPEDKLSWIKTFQQQGHVVGMVGDGINDAPALAQSDVGFAIGTGTDVAIESADITLMRSSLHGVSDVIAISGATIKNIKQNLWGAFMYNVLGIPIAAGILFPITGWLLSPIIAGAAMSLSSITVVTNANRLRLYEPAKSNTTKSNTTS</sequence>
<evidence type="ECO:0000256" key="23">
    <source>
        <dbReference type="RuleBase" id="RU362081"/>
    </source>
</evidence>
<keyword evidence="14" id="KW-0460">Magnesium</keyword>
<feature type="transmembrane region" description="Helical" evidence="23">
    <location>
        <begin position="789"/>
        <end position="810"/>
    </location>
</feature>
<dbReference type="SFLD" id="SFLDF00027">
    <property type="entry name" value="p-type_atpase"/>
    <property type="match status" value="1"/>
</dbReference>
<evidence type="ECO:0000256" key="18">
    <source>
        <dbReference type="ARBA" id="ARBA00023065"/>
    </source>
</evidence>
<dbReference type="InterPro" id="IPR036163">
    <property type="entry name" value="HMA_dom_sf"/>
</dbReference>
<dbReference type="InterPro" id="IPR044492">
    <property type="entry name" value="P_typ_ATPase_HD_dom"/>
</dbReference>
<accession>A0A9X1LBK1</accession>
<dbReference type="NCBIfam" id="TIGR01525">
    <property type="entry name" value="ATPase-IB_hvy"/>
    <property type="match status" value="1"/>
</dbReference>
<dbReference type="SFLD" id="SFLDG00002">
    <property type="entry name" value="C1.7:_P-type_atpase_like"/>
    <property type="match status" value="1"/>
</dbReference>
<keyword evidence="17" id="KW-0186">Copper</keyword>
<comment type="catalytic activity">
    <reaction evidence="22">
        <text>Cu(+)(in) + ATP + H2O = Cu(+)(out) + ADP + phosphate + H(+)</text>
        <dbReference type="Rhea" id="RHEA:25792"/>
        <dbReference type="ChEBI" id="CHEBI:15377"/>
        <dbReference type="ChEBI" id="CHEBI:15378"/>
        <dbReference type="ChEBI" id="CHEBI:30616"/>
        <dbReference type="ChEBI" id="CHEBI:43474"/>
        <dbReference type="ChEBI" id="CHEBI:49552"/>
        <dbReference type="ChEBI" id="CHEBI:456216"/>
        <dbReference type="EC" id="7.2.2.8"/>
    </reaction>
</comment>
<evidence type="ECO:0000256" key="13">
    <source>
        <dbReference type="ARBA" id="ARBA00022840"/>
    </source>
</evidence>
<evidence type="ECO:0000256" key="11">
    <source>
        <dbReference type="ARBA" id="ARBA00022741"/>
    </source>
</evidence>
<feature type="transmembrane region" description="Helical" evidence="23">
    <location>
        <begin position="422"/>
        <end position="441"/>
    </location>
</feature>
<name>A0A9X1LBK1_9GAMM</name>
<keyword evidence="12" id="KW-0187">Copper transport</keyword>
<dbReference type="FunFam" id="2.70.150.10:FF:000020">
    <property type="entry name" value="Copper-exporting P-type ATPase A"/>
    <property type="match status" value="1"/>
</dbReference>
<evidence type="ECO:0000256" key="10">
    <source>
        <dbReference type="ARBA" id="ARBA00022737"/>
    </source>
</evidence>
<comment type="caution">
    <text evidence="26">The sequence shown here is derived from an EMBL/GenBank/DDBJ whole genome shotgun (WGS) entry which is preliminary data.</text>
</comment>
<keyword evidence="13 23" id="KW-0067">ATP-binding</keyword>
<evidence type="ECO:0000256" key="5">
    <source>
        <dbReference type="ARBA" id="ARBA00022448"/>
    </source>
</evidence>
<keyword evidence="8 23" id="KW-0812">Transmembrane</keyword>
<dbReference type="GO" id="GO:0005886">
    <property type="term" value="C:plasma membrane"/>
    <property type="evidence" value="ECO:0007669"/>
    <property type="project" value="UniProtKB-SubCell"/>
</dbReference>
<keyword evidence="9 23" id="KW-0479">Metal-binding</keyword>
<dbReference type="Pfam" id="PF00122">
    <property type="entry name" value="E1-E2_ATPase"/>
    <property type="match status" value="1"/>
</dbReference>
<dbReference type="GO" id="GO:0140581">
    <property type="term" value="F:P-type monovalent copper transporter activity"/>
    <property type="evidence" value="ECO:0007669"/>
    <property type="project" value="UniProtKB-EC"/>
</dbReference>
<dbReference type="PROSITE" id="PS01047">
    <property type="entry name" value="HMA_1"/>
    <property type="match status" value="1"/>
</dbReference>
<dbReference type="InterPro" id="IPR023299">
    <property type="entry name" value="ATPase_P-typ_cyto_dom_N"/>
</dbReference>
<dbReference type="EMBL" id="JAJATW010000003">
    <property type="protein sequence ID" value="MCB5160949.1"/>
    <property type="molecule type" value="Genomic_DNA"/>
</dbReference>
<dbReference type="CDD" id="cd00371">
    <property type="entry name" value="HMA"/>
    <property type="match status" value="1"/>
</dbReference>
<dbReference type="InterPro" id="IPR018303">
    <property type="entry name" value="ATPase_P-typ_P_site"/>
</dbReference>
<evidence type="ECO:0000256" key="6">
    <source>
        <dbReference type="ARBA" id="ARBA00022475"/>
    </source>
</evidence>
<dbReference type="SUPFAM" id="SSF55008">
    <property type="entry name" value="HMA, heavy metal-associated domain"/>
    <property type="match status" value="2"/>
</dbReference>
<reference evidence="26" key="1">
    <citation type="submission" date="2021-10" db="EMBL/GenBank/DDBJ databases">
        <title>Marinomonas pontica sp. nov., isolated from the Black Sea.</title>
        <authorList>
            <person name="Zhao L.-H."/>
            <person name="Xue J.-H."/>
        </authorList>
    </citation>
    <scope>NUCLEOTIDE SEQUENCE</scope>
    <source>
        <strain evidence="26">E8</strain>
    </source>
</reference>
<dbReference type="InterPro" id="IPR001757">
    <property type="entry name" value="P_typ_ATPase"/>
</dbReference>
<dbReference type="InterPro" id="IPR023214">
    <property type="entry name" value="HAD_sf"/>
</dbReference>
<evidence type="ECO:0000256" key="21">
    <source>
        <dbReference type="ARBA" id="ARBA00033239"/>
    </source>
</evidence>
<dbReference type="PRINTS" id="PR00119">
    <property type="entry name" value="CATATPASE"/>
</dbReference>
<dbReference type="Proteomes" id="UP001139095">
    <property type="component" value="Unassembled WGS sequence"/>
</dbReference>
<evidence type="ECO:0000256" key="7">
    <source>
        <dbReference type="ARBA" id="ARBA00022553"/>
    </source>
</evidence>
<feature type="transmembrane region" description="Helical" evidence="23">
    <location>
        <begin position="199"/>
        <end position="217"/>
    </location>
</feature>
<dbReference type="NCBIfam" id="TIGR01494">
    <property type="entry name" value="ATPase_P-type"/>
    <property type="match status" value="1"/>
</dbReference>
<evidence type="ECO:0000256" key="14">
    <source>
        <dbReference type="ARBA" id="ARBA00022842"/>
    </source>
</evidence>
<keyword evidence="19 23" id="KW-0472">Membrane</keyword>
<evidence type="ECO:0000256" key="3">
    <source>
        <dbReference type="ARBA" id="ARBA00012517"/>
    </source>
</evidence>
<dbReference type="GO" id="GO:0055070">
    <property type="term" value="P:copper ion homeostasis"/>
    <property type="evidence" value="ECO:0007669"/>
    <property type="project" value="TreeGrafter"/>
</dbReference>
<dbReference type="InterPro" id="IPR059000">
    <property type="entry name" value="ATPase_P-type_domA"/>
</dbReference>
<dbReference type="EC" id="7.2.2.8" evidence="3"/>
<dbReference type="Pfam" id="PF00403">
    <property type="entry name" value="HMA"/>
    <property type="match status" value="1"/>
</dbReference>
<dbReference type="GO" id="GO:0005524">
    <property type="term" value="F:ATP binding"/>
    <property type="evidence" value="ECO:0007669"/>
    <property type="project" value="UniProtKB-UniRule"/>
</dbReference>